<dbReference type="Proteomes" id="UP001219525">
    <property type="component" value="Unassembled WGS sequence"/>
</dbReference>
<protein>
    <submittedName>
        <fullName evidence="1">Uncharacterized protein</fullName>
    </submittedName>
</protein>
<reference evidence="1" key="1">
    <citation type="submission" date="2023-03" db="EMBL/GenBank/DDBJ databases">
        <title>Massive genome expansion in bonnet fungi (Mycena s.s.) driven by repeated elements and novel gene families across ecological guilds.</title>
        <authorList>
            <consortium name="Lawrence Berkeley National Laboratory"/>
            <person name="Harder C.B."/>
            <person name="Miyauchi S."/>
            <person name="Viragh M."/>
            <person name="Kuo A."/>
            <person name="Thoen E."/>
            <person name="Andreopoulos B."/>
            <person name="Lu D."/>
            <person name="Skrede I."/>
            <person name="Drula E."/>
            <person name="Henrissat B."/>
            <person name="Morin E."/>
            <person name="Kohler A."/>
            <person name="Barry K."/>
            <person name="LaButti K."/>
            <person name="Morin E."/>
            <person name="Salamov A."/>
            <person name="Lipzen A."/>
            <person name="Mereny Z."/>
            <person name="Hegedus B."/>
            <person name="Baldrian P."/>
            <person name="Stursova M."/>
            <person name="Weitz H."/>
            <person name="Taylor A."/>
            <person name="Grigoriev I.V."/>
            <person name="Nagy L.G."/>
            <person name="Martin F."/>
            <person name="Kauserud H."/>
        </authorList>
    </citation>
    <scope>NUCLEOTIDE SEQUENCE</scope>
    <source>
        <strain evidence="1">9144</strain>
    </source>
</reference>
<comment type="caution">
    <text evidence="1">The sequence shown here is derived from an EMBL/GenBank/DDBJ whole genome shotgun (WGS) entry which is preliminary data.</text>
</comment>
<evidence type="ECO:0000313" key="1">
    <source>
        <dbReference type="EMBL" id="KAJ7195970.1"/>
    </source>
</evidence>
<accession>A0AAD6Y657</accession>
<keyword evidence="2" id="KW-1185">Reference proteome</keyword>
<name>A0AAD6Y657_9AGAR</name>
<organism evidence="1 2">
    <name type="scientific">Mycena pura</name>
    <dbReference type="NCBI Taxonomy" id="153505"/>
    <lineage>
        <taxon>Eukaryota</taxon>
        <taxon>Fungi</taxon>
        <taxon>Dikarya</taxon>
        <taxon>Basidiomycota</taxon>
        <taxon>Agaricomycotina</taxon>
        <taxon>Agaricomycetes</taxon>
        <taxon>Agaricomycetidae</taxon>
        <taxon>Agaricales</taxon>
        <taxon>Marasmiineae</taxon>
        <taxon>Mycenaceae</taxon>
        <taxon>Mycena</taxon>
    </lineage>
</organism>
<proteinExistence type="predicted"/>
<gene>
    <name evidence="1" type="ORF">GGX14DRAFT_403703</name>
</gene>
<sequence>MVGGSARCRPTKIARTPGVGQVVSEGEGTRGEERRNAPTVWRRHAGHTDVHAGTSAAHPLPGITAPAPGRAARTVCTGLSRAGALCGRQRRTDNTLSRVTGGANGRGERPRAEVYKEWSQILGDVCQRPHRLEMRCTGTARTMDSEAVHIVSGNGKGSADGRTGTGQAMHALLPRSRASRGGSDVPRHGKIEVWRAGIG</sequence>
<evidence type="ECO:0000313" key="2">
    <source>
        <dbReference type="Proteomes" id="UP001219525"/>
    </source>
</evidence>
<dbReference type="AlphaFoldDB" id="A0AAD6Y657"/>
<dbReference type="EMBL" id="JARJCW010000087">
    <property type="protein sequence ID" value="KAJ7195970.1"/>
    <property type="molecule type" value="Genomic_DNA"/>
</dbReference>